<dbReference type="OrthoDB" id="5241786at2"/>
<name>A0A4Q5N5M7_9MICO</name>
<protein>
    <recommendedName>
        <fullName evidence="1">Signal peptidase I</fullName>
        <ecNumber evidence="1">3.4.21.89</ecNumber>
    </recommendedName>
</protein>
<keyword evidence="3" id="KW-0472">Membrane</keyword>
<keyword evidence="4" id="KW-0378">Hydrolase</keyword>
<keyword evidence="5" id="KW-1185">Reference proteome</keyword>
<organism evidence="4 5">
    <name type="scientific">Pengzhenrongella frigida</name>
    <dbReference type="NCBI Taxonomy" id="1259133"/>
    <lineage>
        <taxon>Bacteria</taxon>
        <taxon>Bacillati</taxon>
        <taxon>Actinomycetota</taxon>
        <taxon>Actinomycetes</taxon>
        <taxon>Micrococcales</taxon>
        <taxon>Pengzhenrongella</taxon>
    </lineage>
</organism>
<feature type="region of interest" description="Disordered" evidence="2">
    <location>
        <begin position="1"/>
        <end position="26"/>
    </location>
</feature>
<evidence type="ECO:0000313" key="5">
    <source>
        <dbReference type="Proteomes" id="UP000293764"/>
    </source>
</evidence>
<dbReference type="EMBL" id="SDWW01000016">
    <property type="protein sequence ID" value="RYV51411.1"/>
    <property type="molecule type" value="Genomic_DNA"/>
</dbReference>
<dbReference type="GO" id="GO:0006465">
    <property type="term" value="P:signal peptide processing"/>
    <property type="evidence" value="ECO:0007669"/>
    <property type="project" value="UniProtKB-UniRule"/>
</dbReference>
<evidence type="ECO:0000256" key="2">
    <source>
        <dbReference type="SAM" id="MobiDB-lite"/>
    </source>
</evidence>
<evidence type="ECO:0000256" key="3">
    <source>
        <dbReference type="SAM" id="Phobius"/>
    </source>
</evidence>
<gene>
    <name evidence="4" type="ORF">EUA98_08220</name>
</gene>
<dbReference type="InterPro" id="IPR001733">
    <property type="entry name" value="Peptidase_S26B"/>
</dbReference>
<dbReference type="Proteomes" id="UP000293764">
    <property type="component" value="Unassembled WGS sequence"/>
</dbReference>
<dbReference type="InterPro" id="IPR019533">
    <property type="entry name" value="Peptidase_S26"/>
</dbReference>
<keyword evidence="3" id="KW-0812">Transmembrane</keyword>
<proteinExistence type="predicted"/>
<keyword evidence="3" id="KW-1133">Transmembrane helix</keyword>
<dbReference type="GO" id="GO:0004252">
    <property type="term" value="F:serine-type endopeptidase activity"/>
    <property type="evidence" value="ECO:0007669"/>
    <property type="project" value="UniProtKB-UniRule"/>
</dbReference>
<dbReference type="RefSeq" id="WP_130102197.1">
    <property type="nucleotide sequence ID" value="NZ_SDWW01000016.1"/>
</dbReference>
<evidence type="ECO:0000313" key="4">
    <source>
        <dbReference type="EMBL" id="RYV51411.1"/>
    </source>
</evidence>
<dbReference type="GO" id="GO:0009003">
    <property type="term" value="F:signal peptidase activity"/>
    <property type="evidence" value="ECO:0007669"/>
    <property type="project" value="UniProtKB-EC"/>
</dbReference>
<accession>A0A4Q5N5M7</accession>
<dbReference type="NCBIfam" id="TIGR02228">
    <property type="entry name" value="sigpep_I_arch"/>
    <property type="match status" value="1"/>
</dbReference>
<dbReference type="AlphaFoldDB" id="A0A4Q5N5M7"/>
<feature type="transmembrane region" description="Helical" evidence="3">
    <location>
        <begin position="32"/>
        <end position="58"/>
    </location>
</feature>
<sequence>MHTPLTDQPDRRAAPPVARSGRRRPTSVRGRIGFGLLWSVVGLCLIAYSGSLVVPLWFQLNHQRLLIVTSGSMSPYFDAGDAVVMRQITDPSQLRVGQVASFWPSGSETLVTHRITKLTMLPLMVQDEATGKMVPRLDAATGEPLVRPYILTKGDANATADADATPLTRVRGVVLEVHPHWGAILDWANSPDGRFALLTPPLAILAAMELTAVIQMRRARSATPVAAPTRAVVDDILFI</sequence>
<evidence type="ECO:0000256" key="1">
    <source>
        <dbReference type="NCBIfam" id="TIGR02228"/>
    </source>
</evidence>
<comment type="caution">
    <text evidence="4">The sequence shown here is derived from an EMBL/GenBank/DDBJ whole genome shotgun (WGS) entry which is preliminary data.</text>
</comment>
<reference evidence="4 5" key="1">
    <citation type="submission" date="2019-01" db="EMBL/GenBank/DDBJ databases">
        <title>Novel species of Cellulomonas.</title>
        <authorList>
            <person name="Liu Q."/>
            <person name="Xin Y.-H."/>
        </authorList>
    </citation>
    <scope>NUCLEOTIDE SEQUENCE [LARGE SCALE GENOMIC DNA]</scope>
    <source>
        <strain evidence="4 5">HLT2-17</strain>
    </source>
</reference>
<dbReference type="CDD" id="cd06530">
    <property type="entry name" value="S26_SPase_I"/>
    <property type="match status" value="1"/>
</dbReference>
<dbReference type="GO" id="GO:0016020">
    <property type="term" value="C:membrane"/>
    <property type="evidence" value="ECO:0007669"/>
    <property type="project" value="UniProtKB-UniRule"/>
</dbReference>
<dbReference type="EC" id="3.4.21.89" evidence="1"/>